<accession>A0A9Q3BF26</accession>
<dbReference type="EMBL" id="AVOT02000699">
    <property type="protein sequence ID" value="MBW0464104.1"/>
    <property type="molecule type" value="Genomic_DNA"/>
</dbReference>
<keyword evidence="3" id="KW-1185">Reference proteome</keyword>
<dbReference type="Proteomes" id="UP000765509">
    <property type="component" value="Unassembled WGS sequence"/>
</dbReference>
<protein>
    <submittedName>
        <fullName evidence="2">Uncharacterized protein</fullName>
    </submittedName>
</protein>
<sequence length="225" mass="24951">MLLNGKKFKRATHLPLSTDFPSHRSRHCFLPSRRRHIIRARWLCRGTCVDLRITLSTSLVLCVSIVDDLVIGGPIVHTRLVWRIHDQGSPLPTPFRSTRPATPDRRLQQGSGAQYQREWVSQVHFVEHGASDKVLIDTGASIHLSGAVGFASCMRTVSPFCIFFANSNSSILITQMTSLRLPVHNGTVIIWDVAYSDKITGTILSVGHLCTLGVVPVFDDMALSL</sequence>
<feature type="region of interest" description="Disordered" evidence="1">
    <location>
        <begin position="91"/>
        <end position="111"/>
    </location>
</feature>
<evidence type="ECO:0000313" key="2">
    <source>
        <dbReference type="EMBL" id="MBW0464104.1"/>
    </source>
</evidence>
<comment type="caution">
    <text evidence="2">The sequence shown here is derived from an EMBL/GenBank/DDBJ whole genome shotgun (WGS) entry which is preliminary data.</text>
</comment>
<proteinExistence type="predicted"/>
<gene>
    <name evidence="2" type="ORF">O181_003819</name>
</gene>
<reference evidence="2" key="1">
    <citation type="submission" date="2021-03" db="EMBL/GenBank/DDBJ databases">
        <title>Draft genome sequence of rust myrtle Austropuccinia psidii MF-1, a brazilian biotype.</title>
        <authorList>
            <person name="Quecine M.C."/>
            <person name="Pachon D.M.R."/>
            <person name="Bonatelli M.L."/>
            <person name="Correr F.H."/>
            <person name="Franceschini L.M."/>
            <person name="Leite T.F."/>
            <person name="Margarido G.R.A."/>
            <person name="Almeida C.A."/>
            <person name="Ferrarezi J.A."/>
            <person name="Labate C.A."/>
        </authorList>
    </citation>
    <scope>NUCLEOTIDE SEQUENCE</scope>
    <source>
        <strain evidence="2">MF-1</strain>
    </source>
</reference>
<evidence type="ECO:0000256" key="1">
    <source>
        <dbReference type="SAM" id="MobiDB-lite"/>
    </source>
</evidence>
<organism evidence="2 3">
    <name type="scientific">Austropuccinia psidii MF-1</name>
    <dbReference type="NCBI Taxonomy" id="1389203"/>
    <lineage>
        <taxon>Eukaryota</taxon>
        <taxon>Fungi</taxon>
        <taxon>Dikarya</taxon>
        <taxon>Basidiomycota</taxon>
        <taxon>Pucciniomycotina</taxon>
        <taxon>Pucciniomycetes</taxon>
        <taxon>Pucciniales</taxon>
        <taxon>Sphaerophragmiaceae</taxon>
        <taxon>Austropuccinia</taxon>
    </lineage>
</organism>
<evidence type="ECO:0000313" key="3">
    <source>
        <dbReference type="Proteomes" id="UP000765509"/>
    </source>
</evidence>
<dbReference type="AlphaFoldDB" id="A0A9Q3BF26"/>
<name>A0A9Q3BF26_9BASI</name>